<dbReference type="OrthoDB" id="5702699at2"/>
<dbReference type="EMBL" id="VFRP01000008">
    <property type="protein sequence ID" value="TPE51007.1"/>
    <property type="molecule type" value="Genomic_DNA"/>
</dbReference>
<evidence type="ECO:0000313" key="1">
    <source>
        <dbReference type="EMBL" id="TPE51007.1"/>
    </source>
</evidence>
<proteinExistence type="predicted"/>
<accession>A0A501WUF4</accession>
<organism evidence="1 2">
    <name type="scientific">Amaricoccus solimangrovi</name>
    <dbReference type="NCBI Taxonomy" id="2589815"/>
    <lineage>
        <taxon>Bacteria</taxon>
        <taxon>Pseudomonadati</taxon>
        <taxon>Pseudomonadota</taxon>
        <taxon>Alphaproteobacteria</taxon>
        <taxon>Rhodobacterales</taxon>
        <taxon>Paracoccaceae</taxon>
        <taxon>Amaricoccus</taxon>
    </lineage>
</organism>
<protein>
    <recommendedName>
        <fullName evidence="3">Anti-sigma factor</fullName>
    </recommendedName>
</protein>
<dbReference type="Proteomes" id="UP000319255">
    <property type="component" value="Unassembled WGS sequence"/>
</dbReference>
<dbReference type="InterPro" id="IPR041916">
    <property type="entry name" value="Anti_sigma_zinc_sf"/>
</dbReference>
<evidence type="ECO:0008006" key="3">
    <source>
        <dbReference type="Google" id="ProtNLM"/>
    </source>
</evidence>
<keyword evidence="2" id="KW-1185">Reference proteome</keyword>
<sequence length="206" mass="21544">MTELPDRPDDAMLMDYVRGVLGAGDTAAVERAARASAEVRADIALMRGLVNARATADESTPGELGWARLSRALDAEAGAEPHAGARARTGAAPPRRWREPLRIAAAALLAVGLWQFGVVPFLGNRGDEGLYRPATKAEAGTVTVAFVPEATEARIRALLGEIGAVVTGGPSALGLWTLGFPDLESRDAGLRRLLAEPSIVESAQAN</sequence>
<reference evidence="1 2" key="1">
    <citation type="submission" date="2019-06" db="EMBL/GenBank/DDBJ databases">
        <title>A novel bacterium of genus Amaricoccus, isolated from marine sediment.</title>
        <authorList>
            <person name="Huang H."/>
            <person name="Mo K."/>
            <person name="Hu Y."/>
        </authorList>
    </citation>
    <scope>NUCLEOTIDE SEQUENCE [LARGE SCALE GENOMIC DNA]</scope>
    <source>
        <strain evidence="1 2">HB172011</strain>
    </source>
</reference>
<dbReference type="AlphaFoldDB" id="A0A501WUF4"/>
<evidence type="ECO:0000313" key="2">
    <source>
        <dbReference type="Proteomes" id="UP000319255"/>
    </source>
</evidence>
<gene>
    <name evidence="1" type="ORF">FJM51_10245</name>
</gene>
<comment type="caution">
    <text evidence="1">The sequence shown here is derived from an EMBL/GenBank/DDBJ whole genome shotgun (WGS) entry which is preliminary data.</text>
</comment>
<dbReference type="Gene3D" id="1.10.10.1320">
    <property type="entry name" value="Anti-sigma factor, zinc-finger domain"/>
    <property type="match status" value="1"/>
</dbReference>
<name>A0A501WUF4_9RHOB</name>
<dbReference type="RefSeq" id="WP_140454038.1">
    <property type="nucleotide sequence ID" value="NZ_VFRP01000008.1"/>
</dbReference>